<accession>A0ACB8V0Z7</accession>
<dbReference type="EMBL" id="JALBCA010000020">
    <property type="protein sequence ID" value="KAI2390031.1"/>
    <property type="molecule type" value="Genomic_DNA"/>
</dbReference>
<reference evidence="1" key="1">
    <citation type="journal article" date="2022" name="bioRxiv">
        <title>Population genetic analysis of Ophidiomyces ophidiicola, the causative agent of snake fungal disease, indicates recent introductions to the USA.</title>
        <authorList>
            <person name="Ladner J.T."/>
            <person name="Palmer J.M."/>
            <person name="Ettinger C.L."/>
            <person name="Stajich J.E."/>
            <person name="Farrell T.M."/>
            <person name="Glorioso B.M."/>
            <person name="Lawson B."/>
            <person name="Price S.J."/>
            <person name="Stengle A.G."/>
            <person name="Grear D.A."/>
            <person name="Lorch J.M."/>
        </authorList>
    </citation>
    <scope>NUCLEOTIDE SEQUENCE</scope>
    <source>
        <strain evidence="1">NWHC 24266-5</strain>
    </source>
</reference>
<comment type="caution">
    <text evidence="1">The sequence shown here is derived from an EMBL/GenBank/DDBJ whole genome shotgun (WGS) entry which is preliminary data.</text>
</comment>
<evidence type="ECO:0000313" key="1">
    <source>
        <dbReference type="EMBL" id="KAI2390031.1"/>
    </source>
</evidence>
<name>A0ACB8V0Z7_9EURO</name>
<sequence length="866" mass="98551">MFGASGSGNTRSSLRWHRIYRGYAEKAFPVPLKQLPFEGGAKNKSFAWRLTLDPSKVKLGRIVRERHYLEGKLAASSAKHAGFIFTRKSYGIEFEKRWNSLYPNSIIHLDWKKNFRLLYNSKYGGKSDMEIWNSLDLPSLDIVTSWAQHFKNLESGTSFWSGIINPVEKANMWPGIAIWLLLFSPRNILIFLESTYNWPYPPFRMISECFLYIQAFLSDELTSKSQFNQNYLDLLRRLLAPHAWPALSVSQSGIRIYLQHCEPKEFLNAFETVARGDVLATIDTLLYFMDHFNKSNDSRNSLRALQLIASQGITDTKFEDVAHRCTKLLTMDFVVDEAGTRSFKLLPEILNLGIRPERPMLNVVMQNACKLNDPDMAWDIFSSSPIPPDVYTYMILLSDATERGDSKRIEDCYRLLASNSAIRQEPYVISKILHGLYTHLCNTKPGAELRAFNTMLHMYSSYHDPQPLKDLNIIQEEDAIVEIGEVSPPSAHALTIMISAYLRLYRNTTRIIELYNRFRKLVREGHDSIGQLAETDHTYNDFLMALQPDVRMIAQSVSIVEDMYSPLPKTAFLKTQNRSIIQCLPTIRTWNILLNTAINHGRMEIVRAICQTMRDHDVETDVSIWNVILQGYAKLQMTDAVAMTVKAMLQEGLVPDRYTFGSVYEIRDQSKLQKLLHGLGVDPEGLTMTSRRENTPCDELVEGADVRQLLRAFGDTAPHPDFPQEPLPETVRVLDEIVTDFIIETCHSAAQVAAHAGRQKVKVDDFMFVIRRDASKLGRVQELFQIEKELKEARRVFDQNDDRIGKDAAANKGLSELAGSEADAETGAAGIDGKKKKGKRRTELSTSENGAVKKRKSMTVKLEPTL</sequence>
<proteinExistence type="predicted"/>
<organism evidence="1">
    <name type="scientific">Ophidiomyces ophidiicola</name>
    <dbReference type="NCBI Taxonomy" id="1387563"/>
    <lineage>
        <taxon>Eukaryota</taxon>
        <taxon>Fungi</taxon>
        <taxon>Dikarya</taxon>
        <taxon>Ascomycota</taxon>
        <taxon>Pezizomycotina</taxon>
        <taxon>Eurotiomycetes</taxon>
        <taxon>Eurotiomycetidae</taxon>
        <taxon>Onygenales</taxon>
        <taxon>Onygenaceae</taxon>
        <taxon>Ophidiomyces</taxon>
    </lineage>
</organism>
<protein>
    <submittedName>
        <fullName evidence="1">Uncharacterized protein</fullName>
    </submittedName>
</protein>
<gene>
    <name evidence="1" type="ORF">LOY88_001839</name>
</gene>